<keyword evidence="1" id="KW-0696">RNA-directed RNA polymerase</keyword>
<dbReference type="OrthoDB" id="10055769at2759"/>
<dbReference type="GO" id="GO:0003968">
    <property type="term" value="F:RNA-directed RNA polymerase activity"/>
    <property type="evidence" value="ECO:0007669"/>
    <property type="project" value="UniProtKB-KW"/>
</dbReference>
<accession>A0A2R6NFT9</accession>
<dbReference type="InterPro" id="IPR007855">
    <property type="entry name" value="RDRP"/>
</dbReference>
<dbReference type="GO" id="GO:0003723">
    <property type="term" value="F:RNA binding"/>
    <property type="evidence" value="ECO:0007669"/>
    <property type="project" value="UniProtKB-KW"/>
</dbReference>
<dbReference type="Pfam" id="PF05183">
    <property type="entry name" value="RdRP"/>
    <property type="match status" value="1"/>
</dbReference>
<feature type="region of interest" description="Disordered" evidence="2">
    <location>
        <begin position="1"/>
        <end position="25"/>
    </location>
</feature>
<comment type="catalytic activity">
    <reaction evidence="1">
        <text>RNA(n) + a ribonucleoside 5'-triphosphate = RNA(n+1) + diphosphate</text>
        <dbReference type="Rhea" id="RHEA:21248"/>
        <dbReference type="Rhea" id="RHEA-COMP:14527"/>
        <dbReference type="Rhea" id="RHEA-COMP:17342"/>
        <dbReference type="ChEBI" id="CHEBI:33019"/>
        <dbReference type="ChEBI" id="CHEBI:61557"/>
        <dbReference type="ChEBI" id="CHEBI:140395"/>
        <dbReference type="EC" id="2.7.7.48"/>
    </reaction>
</comment>
<dbReference type="Proteomes" id="UP000186601">
    <property type="component" value="Unassembled WGS sequence"/>
</dbReference>
<feature type="compositionally biased region" description="Basic and acidic residues" evidence="2">
    <location>
        <begin position="65"/>
        <end position="74"/>
    </location>
</feature>
<dbReference type="EC" id="2.7.7.48" evidence="1"/>
<feature type="region of interest" description="Disordered" evidence="2">
    <location>
        <begin position="57"/>
        <end position="104"/>
    </location>
</feature>
<name>A0A2R6NFT9_9APHY</name>
<keyword evidence="1" id="KW-0694">RNA-binding</keyword>
<dbReference type="STRING" id="98765.A0A2R6NFT9"/>
<proteinExistence type="inferred from homology"/>
<dbReference type="GO" id="GO:0030422">
    <property type="term" value="P:siRNA processing"/>
    <property type="evidence" value="ECO:0007669"/>
    <property type="project" value="TreeGrafter"/>
</dbReference>
<dbReference type="PANTHER" id="PTHR23079:SF14">
    <property type="entry name" value="RNA-DEPENDENT RNA POLYMERASE"/>
    <property type="match status" value="1"/>
</dbReference>
<dbReference type="EMBL" id="MLYV02001294">
    <property type="protein sequence ID" value="PSR71128.1"/>
    <property type="molecule type" value="Genomic_DNA"/>
</dbReference>
<feature type="domain" description="RDRP core" evidence="3">
    <location>
        <begin position="255"/>
        <end position="891"/>
    </location>
</feature>
<organism evidence="4 5">
    <name type="scientific">Hermanssonia centrifuga</name>
    <dbReference type="NCBI Taxonomy" id="98765"/>
    <lineage>
        <taxon>Eukaryota</taxon>
        <taxon>Fungi</taxon>
        <taxon>Dikarya</taxon>
        <taxon>Basidiomycota</taxon>
        <taxon>Agaricomycotina</taxon>
        <taxon>Agaricomycetes</taxon>
        <taxon>Polyporales</taxon>
        <taxon>Meruliaceae</taxon>
        <taxon>Hermanssonia</taxon>
    </lineage>
</organism>
<dbReference type="PANTHER" id="PTHR23079">
    <property type="entry name" value="RNA-DEPENDENT RNA POLYMERASE"/>
    <property type="match status" value="1"/>
</dbReference>
<evidence type="ECO:0000256" key="2">
    <source>
        <dbReference type="SAM" id="MobiDB-lite"/>
    </source>
</evidence>
<keyword evidence="1" id="KW-0548">Nucleotidyltransferase</keyword>
<evidence type="ECO:0000313" key="4">
    <source>
        <dbReference type="EMBL" id="PSR71128.1"/>
    </source>
</evidence>
<gene>
    <name evidence="4" type="ORF">PHLCEN_2v12974</name>
</gene>
<dbReference type="GO" id="GO:0031380">
    <property type="term" value="C:nuclear RNA-directed RNA polymerase complex"/>
    <property type="evidence" value="ECO:0007669"/>
    <property type="project" value="TreeGrafter"/>
</dbReference>
<evidence type="ECO:0000313" key="5">
    <source>
        <dbReference type="Proteomes" id="UP000186601"/>
    </source>
</evidence>
<dbReference type="InterPro" id="IPR057596">
    <property type="entry name" value="RDRP_core"/>
</dbReference>
<evidence type="ECO:0000256" key="1">
    <source>
        <dbReference type="RuleBase" id="RU363098"/>
    </source>
</evidence>
<protein>
    <recommendedName>
        <fullName evidence="1">RNA-dependent RNA polymerase</fullName>
        <ecNumber evidence="1">2.7.7.48</ecNumber>
    </recommendedName>
</protein>
<keyword evidence="1" id="KW-0808">Transferase</keyword>
<comment type="similarity">
    <text evidence="1">Belongs to the RdRP family.</text>
</comment>
<sequence length="1111" mass="125549">MERSTLYNLSKNKSSDSLSDAESLASTHYSVPDLTQEMLAFDDSQLYSEYDATQAAGCSYGQPTEDARDGEHEPVGSGKRKRSASDALAGPSAAKVHKPSSEKYSARTLPDLDPIILAGHSWLNSRLAKFKLPWGVQWELARYVNAGFNDSGFTADRLEELKELCSHSNKTAPKVSDLVQRWRSPDATRRTNTTSLMKEISAKAPWAELDLEAEELKKQYVGCDTHDFYLQNEDWFGGKVHFTGKLKAEKPGELRLELDRPYLASSTRFSRRFGSERFIRIRMDLNTLHNTELNLIAYFSRPLIIFNRVYRAFYSKENSVFFIHTNEIISRKTTGLGIVSVDEPTAGASHTDNTGVSMLRFLDWHNNIDINSNQPMAKWASRFALGLSNSIPGINIDACDLHKIGDIDGCGYASADVFKALQSQFCWNTYPTAVQIRINGAKGLLVLDPERSSVTLDEKPQVSIRPSQTKISYPAGAVYDRARYTIDVLRSSRMSTPARLSEETIINLAENGVHIRIFLDLLKLSLESRVDRLTTWDGPQGLFQLWREVAKEGSIVSARLAREEAGSARAKGYVYEDRYADEGYEDEDDLFAAASSEHSTAWWEDPVSGCPSGLEDTVLYLLDAGFKPDSCQVLAAKLQDVAKKSLKSCAERFRVDVPMSCSGFVIPDPCGVLRPGEVQIKSSSRTLTDHFGQLSDIITGEVLAVAVHHTALRNYVDVIVVSTKGHIVNGETLARHIASMTGGGDYDGDLMQVFWHPGFVANFRSADKRFADEPASLASCLHKVNESVQSFRERVPRTTPYKEQILEMQSYLLGSLKNASLVGTYNKFWEWSIFKNGYDHDETLRLAYLFCAILDGSKTGVTVDPDQLRRDRAIYTDTSQGPAYKAARGKERKALVRTDRTNFPFLRRAPGLPTFIMEELQAEVQKEYGMQLRRIEERLPQTYRSLDQDLAKPWLTFFEKAKRRAAKKQMEMQYIVHQIEEHVRIVYDAWQSTIKDQTRGSLRFTELPIVERQDRLRKISRMFDSGPVDDESDGLYDEKQLRHIKASYAYYYDNQQECSRRGWTRFPWDCAARTLCEIKAEAVSGGQTKTVTQDFYSRFVIHGAFTSSDRI</sequence>
<feature type="compositionally biased region" description="Low complexity" evidence="2">
    <location>
        <begin position="8"/>
        <end position="25"/>
    </location>
</feature>
<evidence type="ECO:0000259" key="3">
    <source>
        <dbReference type="Pfam" id="PF05183"/>
    </source>
</evidence>
<comment type="caution">
    <text evidence="4">The sequence shown here is derived from an EMBL/GenBank/DDBJ whole genome shotgun (WGS) entry which is preliminary data.</text>
</comment>
<reference evidence="4 5" key="1">
    <citation type="submission" date="2018-02" db="EMBL/GenBank/DDBJ databases">
        <title>Genome sequence of the basidiomycete white-rot fungus Phlebia centrifuga.</title>
        <authorList>
            <person name="Granchi Z."/>
            <person name="Peng M."/>
            <person name="de Vries R.P."/>
            <person name="Hilden K."/>
            <person name="Makela M.R."/>
            <person name="Grigoriev I."/>
            <person name="Riley R."/>
        </authorList>
    </citation>
    <scope>NUCLEOTIDE SEQUENCE [LARGE SCALE GENOMIC DNA]</scope>
    <source>
        <strain evidence="4 5">FBCC195</strain>
    </source>
</reference>
<dbReference type="AlphaFoldDB" id="A0A2R6NFT9"/>
<keyword evidence="5" id="KW-1185">Reference proteome</keyword>